<dbReference type="RefSeq" id="WP_310902064.1">
    <property type="nucleotide sequence ID" value="NZ_JAMQOS010000008.1"/>
</dbReference>
<organism evidence="1 2">
    <name type="scientific">Haloarcula onubensis</name>
    <dbReference type="NCBI Taxonomy" id="2950539"/>
    <lineage>
        <taxon>Archaea</taxon>
        <taxon>Methanobacteriati</taxon>
        <taxon>Methanobacteriota</taxon>
        <taxon>Stenosarchaea group</taxon>
        <taxon>Halobacteria</taxon>
        <taxon>Halobacteriales</taxon>
        <taxon>Haloarculaceae</taxon>
        <taxon>Haloarcula</taxon>
    </lineage>
</organism>
<dbReference type="Proteomes" id="UP001268864">
    <property type="component" value="Unassembled WGS sequence"/>
</dbReference>
<evidence type="ECO:0000313" key="2">
    <source>
        <dbReference type="Proteomes" id="UP001268864"/>
    </source>
</evidence>
<accession>A0ABU2FUF2</accession>
<keyword evidence="2" id="KW-1185">Reference proteome</keyword>
<comment type="caution">
    <text evidence="1">The sequence shown here is derived from an EMBL/GenBank/DDBJ whole genome shotgun (WGS) entry which is preliminary data.</text>
</comment>
<evidence type="ECO:0008006" key="3">
    <source>
        <dbReference type="Google" id="ProtNLM"/>
    </source>
</evidence>
<name>A0ABU2FUF2_9EURY</name>
<sequence>MDDKSKNQLGGGAIGGALGAAAGGPAGAVVGATLGGWLFGRESDHNDTLRKTYSAIKEATSDEAHLYVSHIDPDGAASTSPQGVIDGVNGEPDIISIDSTSANLIVEVETMEAIAENGSHALNQLQDYRTSGFKRVLVVPEEGIDAAIEWVEAHEDQGALEGSLTVASPERIANVL</sequence>
<dbReference type="EMBL" id="JAMQOS010000008">
    <property type="protein sequence ID" value="MDS0284375.1"/>
    <property type="molecule type" value="Genomic_DNA"/>
</dbReference>
<protein>
    <recommendedName>
        <fullName evidence="3">Glycine zipper domain-containing protein</fullName>
    </recommendedName>
</protein>
<reference evidence="1 2" key="1">
    <citation type="submission" date="2022-06" db="EMBL/GenBank/DDBJ databases">
        <title>Halomicroarcula sp. a new haloarchaeum isolate from saline soil.</title>
        <authorList>
            <person name="Strakova D."/>
            <person name="Galisteo C."/>
            <person name="Sanchez-Porro C."/>
            <person name="Ventosa A."/>
        </authorList>
    </citation>
    <scope>NUCLEOTIDE SEQUENCE [LARGE SCALE GENOMIC DNA]</scope>
    <source>
        <strain evidence="1 2">S3CR25-11</strain>
    </source>
</reference>
<proteinExistence type="predicted"/>
<evidence type="ECO:0000313" key="1">
    <source>
        <dbReference type="EMBL" id="MDS0284375.1"/>
    </source>
</evidence>
<gene>
    <name evidence="1" type="ORF">NDI86_19970</name>
</gene>